<feature type="domain" description="Recombinase" evidence="2">
    <location>
        <begin position="216"/>
        <end position="338"/>
    </location>
</feature>
<dbReference type="AlphaFoldDB" id="A0A0A7PJ37"/>
<protein>
    <recommendedName>
        <fullName evidence="2">Recombinase domain-containing protein</fullName>
    </recommendedName>
</protein>
<dbReference type="InterPro" id="IPR011109">
    <property type="entry name" value="DNA_bind_recombinase_dom"/>
</dbReference>
<dbReference type="SMART" id="SM00857">
    <property type="entry name" value="Resolvase"/>
    <property type="match status" value="1"/>
</dbReference>
<dbReference type="EMBL" id="CP009122">
    <property type="protein sequence ID" value="AJA09198.1"/>
    <property type="molecule type" value="Genomic_DNA"/>
</dbReference>
<dbReference type="InterPro" id="IPR006119">
    <property type="entry name" value="Resolv_N"/>
</dbReference>
<dbReference type="Proteomes" id="UP000030907">
    <property type="component" value="Chromosome"/>
</dbReference>
<evidence type="ECO:0000313" key="4">
    <source>
        <dbReference type="Proteomes" id="UP000030907"/>
    </source>
</evidence>
<proteinExistence type="predicted"/>
<dbReference type="FunFam" id="3.40.50.1390:FF:000008">
    <property type="entry name" value="DNA recombinase"/>
    <property type="match status" value="1"/>
</dbReference>
<dbReference type="Pfam" id="PF07508">
    <property type="entry name" value="Recombinase"/>
    <property type="match status" value="1"/>
</dbReference>
<dbReference type="KEGG" id="sphk:SKP52_11505"/>
<dbReference type="PROSITE" id="PS51737">
    <property type="entry name" value="RECOMBINASE_DNA_BIND"/>
    <property type="match status" value="1"/>
</dbReference>
<dbReference type="InterPro" id="IPR036162">
    <property type="entry name" value="Resolvase-like_N_sf"/>
</dbReference>
<dbReference type="SUPFAM" id="SSF53041">
    <property type="entry name" value="Resolvase-like"/>
    <property type="match status" value="1"/>
</dbReference>
<sequence>MDLSECLHRPANRVWSSGEGVLQKRVHRDPAGEKISAAQYIRMSTEHQRYSPDSQRAAIATFADARGFEIVETYVDAGRSGLTLAGRPALKQLFADVLSGEANFRAILVLDVSRWGRFQDTDQSAHYEYMCRAAGVQVHYCMEPFDNDGDALSSMMKHMKRVMAAEFSRELSVKISRAQRHQAGLGFKQGGDPPLGMRRQVVDESGKPRMILLRGQRKALITDKVVWVRGPSREIALVRRIFHLFVEDKLRLGQIESWLNCRSHKQANGKPWTTSAVRRTLTQNLYSGRYVFGKRVSNLGRPTFTEPSDWVTAKVTTQIIPTILFQAAQQRLGAITRRVYSENELKAGLARLLKEEGHLSGRLIKRCAYLPSPEAIDTRYGSLAAAFRLVGYEMPSRIKKNASGKPYSDEDLLDELRRIHRERGYLSGHAIQADAGAPNRKYFIRRFGSLAKAFELAGFKITTAERRRAAAGYREEHGISSKPPKVSIRRNQDGSPITDEDLIGHLRRLLAKHGYLSVQLIDSAPEVPAKNVYRRRFGGLRAAYARAGYFGTHSEIVRAARARLGA</sequence>
<dbReference type="GO" id="GO:0000150">
    <property type="term" value="F:DNA strand exchange activity"/>
    <property type="evidence" value="ECO:0007669"/>
    <property type="project" value="InterPro"/>
</dbReference>
<dbReference type="InterPro" id="IPR050639">
    <property type="entry name" value="SSR_resolvase"/>
</dbReference>
<dbReference type="InterPro" id="IPR038109">
    <property type="entry name" value="DNA_bind_recomb_sf"/>
</dbReference>
<dbReference type="PANTHER" id="PTHR30461:SF23">
    <property type="entry name" value="DNA RECOMBINASE-RELATED"/>
    <property type="match status" value="1"/>
</dbReference>
<dbReference type="Gene3D" id="3.90.1750.20">
    <property type="entry name" value="Putative Large Serine Recombinase, Chain B, Domain 2"/>
    <property type="match status" value="1"/>
</dbReference>
<reference evidence="3 4" key="1">
    <citation type="journal article" date="2015" name="Int. J. Syst. Evol. Microbiol.">
        <title>Description of Sphingopyxis fribergensis sp. nov. - a soil bacterium with the ability to degrade styrene and phenylacetic acid.</title>
        <authorList>
            <person name="Oelschlagel M."/>
            <person name="Ruckert C."/>
            <person name="Kalinowski J."/>
            <person name="Schmidt G."/>
            <person name="Schlomann M."/>
            <person name="Tischler D."/>
        </authorList>
    </citation>
    <scope>NUCLEOTIDE SEQUENCE [LARGE SCALE GENOMIC DNA]</scope>
    <source>
        <strain evidence="3 4">Kp5.2</strain>
    </source>
</reference>
<feature type="region of interest" description="Disordered" evidence="1">
    <location>
        <begin position="472"/>
        <end position="494"/>
    </location>
</feature>
<accession>A0A0A7PJ37</accession>
<gene>
    <name evidence="3" type="ORF">SKP52_11505</name>
</gene>
<name>A0A0A7PJ37_9SPHN</name>
<dbReference type="OrthoDB" id="7735915at2"/>
<dbReference type="GO" id="GO:0003677">
    <property type="term" value="F:DNA binding"/>
    <property type="evidence" value="ECO:0007669"/>
    <property type="project" value="InterPro"/>
</dbReference>
<dbReference type="PANTHER" id="PTHR30461">
    <property type="entry name" value="DNA-INVERTASE FROM LAMBDOID PROPHAGE"/>
    <property type="match status" value="1"/>
</dbReference>
<dbReference type="HOGENOM" id="CLU_487371_0_0_5"/>
<evidence type="ECO:0000259" key="2">
    <source>
        <dbReference type="PROSITE" id="PS51737"/>
    </source>
</evidence>
<organism evidence="3 4">
    <name type="scientific">Sphingopyxis fribergensis</name>
    <dbReference type="NCBI Taxonomy" id="1515612"/>
    <lineage>
        <taxon>Bacteria</taxon>
        <taxon>Pseudomonadati</taxon>
        <taxon>Pseudomonadota</taxon>
        <taxon>Alphaproteobacteria</taxon>
        <taxon>Sphingomonadales</taxon>
        <taxon>Sphingomonadaceae</taxon>
        <taxon>Sphingopyxis</taxon>
    </lineage>
</organism>
<evidence type="ECO:0000313" key="3">
    <source>
        <dbReference type="EMBL" id="AJA09198.1"/>
    </source>
</evidence>
<evidence type="ECO:0000256" key="1">
    <source>
        <dbReference type="SAM" id="MobiDB-lite"/>
    </source>
</evidence>
<dbReference type="Pfam" id="PF00239">
    <property type="entry name" value="Resolvase"/>
    <property type="match status" value="1"/>
</dbReference>
<keyword evidence="4" id="KW-1185">Reference proteome</keyword>
<dbReference type="CDD" id="cd00338">
    <property type="entry name" value="Ser_Recombinase"/>
    <property type="match status" value="1"/>
</dbReference>
<dbReference type="Gene3D" id="3.40.50.1390">
    <property type="entry name" value="Resolvase, N-terminal catalytic domain"/>
    <property type="match status" value="1"/>
</dbReference>